<dbReference type="OrthoDB" id="3349377at2759"/>
<feature type="domain" description="DUF6533" evidence="3">
    <location>
        <begin position="24"/>
        <end position="64"/>
    </location>
</feature>
<dbReference type="Proteomes" id="UP000757232">
    <property type="component" value="Unassembled WGS sequence"/>
</dbReference>
<feature type="compositionally biased region" description="Polar residues" evidence="1">
    <location>
        <begin position="372"/>
        <end position="391"/>
    </location>
</feature>
<comment type="caution">
    <text evidence="4">The sequence shown here is derived from an EMBL/GenBank/DDBJ whole genome shotgun (WGS) entry which is preliminary data.</text>
</comment>
<name>A0A9Q5HWB7_SANBA</name>
<dbReference type="Pfam" id="PF20151">
    <property type="entry name" value="DUF6533"/>
    <property type="match status" value="1"/>
</dbReference>
<evidence type="ECO:0000256" key="2">
    <source>
        <dbReference type="SAM" id="Phobius"/>
    </source>
</evidence>
<gene>
    <name evidence="4" type="ORF">A7U60_g5719</name>
</gene>
<proteinExistence type="predicted"/>
<feature type="transmembrane region" description="Helical" evidence="2">
    <location>
        <begin position="285"/>
        <end position="305"/>
    </location>
</feature>
<keyword evidence="2" id="KW-0472">Membrane</keyword>
<feature type="compositionally biased region" description="Polar residues" evidence="1">
    <location>
        <begin position="413"/>
        <end position="422"/>
    </location>
</feature>
<evidence type="ECO:0000259" key="3">
    <source>
        <dbReference type="Pfam" id="PF20151"/>
    </source>
</evidence>
<reference evidence="4" key="1">
    <citation type="submission" date="2016-06" db="EMBL/GenBank/DDBJ databases">
        <title>Draft Genome sequence of the fungus Inonotus baumii.</title>
        <authorList>
            <person name="Zhu H."/>
            <person name="Lin W."/>
        </authorList>
    </citation>
    <scope>NUCLEOTIDE SEQUENCE</scope>
    <source>
        <strain evidence="4">821</strain>
    </source>
</reference>
<dbReference type="EMBL" id="LNZH02000194">
    <property type="protein sequence ID" value="OCB87203.1"/>
    <property type="molecule type" value="Genomic_DNA"/>
</dbReference>
<feature type="transmembrane region" description="Helical" evidence="2">
    <location>
        <begin position="57"/>
        <end position="80"/>
    </location>
</feature>
<organism evidence="4 5">
    <name type="scientific">Sanghuangporus baumii</name>
    <name type="common">Phellinus baumii</name>
    <dbReference type="NCBI Taxonomy" id="108892"/>
    <lineage>
        <taxon>Eukaryota</taxon>
        <taxon>Fungi</taxon>
        <taxon>Dikarya</taxon>
        <taxon>Basidiomycota</taxon>
        <taxon>Agaricomycotina</taxon>
        <taxon>Agaricomycetes</taxon>
        <taxon>Hymenochaetales</taxon>
        <taxon>Hymenochaetaceae</taxon>
        <taxon>Sanghuangporus</taxon>
    </lineage>
</organism>
<protein>
    <recommendedName>
        <fullName evidence="3">DUF6533 domain-containing protein</fullName>
    </recommendedName>
</protein>
<evidence type="ECO:0000313" key="4">
    <source>
        <dbReference type="EMBL" id="OCB87203.1"/>
    </source>
</evidence>
<feature type="transmembrane region" description="Helical" evidence="2">
    <location>
        <begin position="100"/>
        <end position="121"/>
    </location>
</feature>
<evidence type="ECO:0000313" key="5">
    <source>
        <dbReference type="Proteomes" id="UP000757232"/>
    </source>
</evidence>
<feature type="transmembrane region" description="Helical" evidence="2">
    <location>
        <begin position="195"/>
        <end position="214"/>
    </location>
</feature>
<sequence length="422" mass="46619">MASNFGAAVSDVVAERGLWYGRLCTTSSSVIILYDHLITFSDEVHLIWKSRWSAGKALFLISRYYNVFTVFRYYNVFTVLFNSNVLYSSTISSRLSSKRIFLVLVVGFSSVLIAETIILVLSTKAQIGPVNADPSRQLDMATCILTDTWPLSYLYWIPFLTFESLLFALALFKGFQSVRLDMATCILTDTWPLSYLYWIPFLAFESLLFALALFKGFQSVRDHELELNAAGFGLGFCRKARGIGAGRAAKALEVLIRDSILYFVVIFAIYLANALAWMIDNGRIGEIPVGLAVALSTVMAQRLLFNIRENFEKRRAGVDANASTAAASETFALSTMAFDGLCIISDSEPEARRTSKIEHGYREGRMKTMTGSMFSGSTAVSPVSPLGTSEANGPDDMPTMCESQRNVPRGQHVNANASTSSM</sequence>
<keyword evidence="2" id="KW-1133">Transmembrane helix</keyword>
<feature type="transmembrane region" description="Helical" evidence="2">
    <location>
        <begin position="153"/>
        <end position="175"/>
    </location>
</feature>
<feature type="transmembrane region" description="Helical" evidence="2">
    <location>
        <begin position="260"/>
        <end position="279"/>
    </location>
</feature>
<evidence type="ECO:0000256" key="1">
    <source>
        <dbReference type="SAM" id="MobiDB-lite"/>
    </source>
</evidence>
<dbReference type="AlphaFoldDB" id="A0A9Q5HWB7"/>
<feature type="region of interest" description="Disordered" evidence="1">
    <location>
        <begin position="372"/>
        <end position="422"/>
    </location>
</feature>
<accession>A0A9Q5HWB7</accession>
<keyword evidence="2" id="KW-0812">Transmembrane</keyword>
<keyword evidence="5" id="KW-1185">Reference proteome</keyword>
<dbReference type="InterPro" id="IPR045340">
    <property type="entry name" value="DUF6533"/>
</dbReference>